<dbReference type="InterPro" id="IPR018060">
    <property type="entry name" value="HTH_AraC"/>
</dbReference>
<name>A0ABP7MYB8_9ACTN</name>
<feature type="region of interest" description="Disordered" evidence="4">
    <location>
        <begin position="213"/>
        <end position="268"/>
    </location>
</feature>
<accession>A0ABP7MYB8</accession>
<gene>
    <name evidence="6" type="ORF">GCM10022244_46740</name>
</gene>
<dbReference type="SMART" id="SM00342">
    <property type="entry name" value="HTH_ARAC"/>
    <property type="match status" value="1"/>
</dbReference>
<keyword evidence="1" id="KW-0805">Transcription regulation</keyword>
<dbReference type="InterPro" id="IPR050204">
    <property type="entry name" value="AraC_XylS_family_regulators"/>
</dbReference>
<evidence type="ECO:0000256" key="1">
    <source>
        <dbReference type="ARBA" id="ARBA00023015"/>
    </source>
</evidence>
<evidence type="ECO:0000313" key="6">
    <source>
        <dbReference type="EMBL" id="GAA3932782.1"/>
    </source>
</evidence>
<dbReference type="Pfam" id="PF12833">
    <property type="entry name" value="HTH_18"/>
    <property type="match status" value="1"/>
</dbReference>
<dbReference type="RefSeq" id="WP_345285988.1">
    <property type="nucleotide sequence ID" value="NZ_BAABAJ010000018.1"/>
</dbReference>
<evidence type="ECO:0000259" key="5">
    <source>
        <dbReference type="PROSITE" id="PS01124"/>
    </source>
</evidence>
<evidence type="ECO:0000256" key="4">
    <source>
        <dbReference type="SAM" id="MobiDB-lite"/>
    </source>
</evidence>
<dbReference type="PROSITE" id="PS01124">
    <property type="entry name" value="HTH_ARAC_FAMILY_2"/>
    <property type="match status" value="1"/>
</dbReference>
<keyword evidence="3" id="KW-0804">Transcription</keyword>
<dbReference type="EMBL" id="BAABAJ010000018">
    <property type="protein sequence ID" value="GAA3932782.1"/>
    <property type="molecule type" value="Genomic_DNA"/>
</dbReference>
<sequence length="268" mass="28371">MTAAGTRGTYTERPARLDGAFLWARTAPAAAAPSRPVLPDGCMDLVWADGHLFVTGPDTRPWVPGERVERYAGLRFAPGDAPRVLGVPARELRDRRAGLGDLWGTAEARRLAERIGADPDPAAALERLVLRRAAAAPPPDPVVREVVTRLDAGRPVAATADALGLGARRLHRLSLDAFGYGPKTLARILRLQRALALLRSGLPPAETALRARYADQAHRTRETRALTGTTPAAYARPFAPPAAPSGDGSAGRSAKRDTPAPSGSRTTA</sequence>
<evidence type="ECO:0000256" key="3">
    <source>
        <dbReference type="ARBA" id="ARBA00023163"/>
    </source>
</evidence>
<organism evidence="6 7">
    <name type="scientific">Streptomyces gulbargensis</name>
    <dbReference type="NCBI Taxonomy" id="364901"/>
    <lineage>
        <taxon>Bacteria</taxon>
        <taxon>Bacillati</taxon>
        <taxon>Actinomycetota</taxon>
        <taxon>Actinomycetes</taxon>
        <taxon>Kitasatosporales</taxon>
        <taxon>Streptomycetaceae</taxon>
        <taxon>Streptomyces</taxon>
    </lineage>
</organism>
<comment type="caution">
    <text evidence="6">The sequence shown here is derived from an EMBL/GenBank/DDBJ whole genome shotgun (WGS) entry which is preliminary data.</text>
</comment>
<dbReference type="PANTHER" id="PTHR46796:SF15">
    <property type="entry name" value="BLL1074 PROTEIN"/>
    <property type="match status" value="1"/>
</dbReference>
<dbReference type="Proteomes" id="UP001501000">
    <property type="component" value="Unassembled WGS sequence"/>
</dbReference>
<reference evidence="7" key="1">
    <citation type="journal article" date="2019" name="Int. J. Syst. Evol. Microbiol.">
        <title>The Global Catalogue of Microorganisms (GCM) 10K type strain sequencing project: providing services to taxonomists for standard genome sequencing and annotation.</title>
        <authorList>
            <consortium name="The Broad Institute Genomics Platform"/>
            <consortium name="The Broad Institute Genome Sequencing Center for Infectious Disease"/>
            <person name="Wu L."/>
            <person name="Ma J."/>
        </authorList>
    </citation>
    <scope>NUCLEOTIDE SEQUENCE [LARGE SCALE GENOMIC DNA]</scope>
    <source>
        <strain evidence="7">JCM 16956</strain>
    </source>
</reference>
<keyword evidence="7" id="KW-1185">Reference proteome</keyword>
<keyword evidence="2" id="KW-0238">DNA-binding</keyword>
<feature type="domain" description="HTH araC/xylS-type" evidence="5">
    <location>
        <begin position="140"/>
        <end position="237"/>
    </location>
</feature>
<proteinExistence type="predicted"/>
<dbReference type="Pfam" id="PF20240">
    <property type="entry name" value="DUF6597"/>
    <property type="match status" value="1"/>
</dbReference>
<dbReference type="Gene3D" id="1.10.10.60">
    <property type="entry name" value="Homeodomain-like"/>
    <property type="match status" value="1"/>
</dbReference>
<dbReference type="PANTHER" id="PTHR46796">
    <property type="entry name" value="HTH-TYPE TRANSCRIPTIONAL ACTIVATOR RHAS-RELATED"/>
    <property type="match status" value="1"/>
</dbReference>
<feature type="compositionally biased region" description="Basic and acidic residues" evidence="4">
    <location>
        <begin position="213"/>
        <end position="224"/>
    </location>
</feature>
<protein>
    <submittedName>
        <fullName evidence="6">Helix-turn-helix transcriptional regulator</fullName>
    </submittedName>
</protein>
<dbReference type="InterPro" id="IPR046532">
    <property type="entry name" value="DUF6597"/>
</dbReference>
<evidence type="ECO:0000256" key="2">
    <source>
        <dbReference type="ARBA" id="ARBA00023125"/>
    </source>
</evidence>
<evidence type="ECO:0000313" key="7">
    <source>
        <dbReference type="Proteomes" id="UP001501000"/>
    </source>
</evidence>